<feature type="compositionally biased region" description="Low complexity" evidence="3">
    <location>
        <begin position="378"/>
        <end position="398"/>
    </location>
</feature>
<dbReference type="PANTHER" id="PTHR43727:SF3">
    <property type="entry name" value="GROUP IV DECARBOXYLASE"/>
    <property type="match status" value="1"/>
</dbReference>
<evidence type="ECO:0000256" key="1">
    <source>
        <dbReference type="ARBA" id="ARBA00001933"/>
    </source>
</evidence>
<dbReference type="SUPFAM" id="SSF50621">
    <property type="entry name" value="Alanine racemase C-terminal domain-like"/>
    <property type="match status" value="2"/>
</dbReference>
<evidence type="ECO:0000259" key="5">
    <source>
        <dbReference type="Pfam" id="PF02784"/>
    </source>
</evidence>
<gene>
    <name evidence="6" type="ORF">Agub_g10731</name>
</gene>
<reference evidence="6 7" key="1">
    <citation type="journal article" date="2021" name="Sci. Rep.">
        <title>Genome sequencing of the multicellular alga Astrephomene provides insights into convergent evolution of germ-soma differentiation.</title>
        <authorList>
            <person name="Yamashita S."/>
            <person name="Yamamoto K."/>
            <person name="Matsuzaki R."/>
            <person name="Suzuki S."/>
            <person name="Yamaguchi H."/>
            <person name="Hirooka S."/>
            <person name="Minakuchi Y."/>
            <person name="Miyagishima S."/>
            <person name="Kawachi M."/>
            <person name="Toyoda A."/>
            <person name="Nozaki H."/>
        </authorList>
    </citation>
    <scope>NUCLEOTIDE SEQUENCE [LARGE SCALE GENOMIC DNA]</scope>
    <source>
        <strain evidence="6 7">NIES-4017</strain>
    </source>
</reference>
<dbReference type="InterPro" id="IPR009006">
    <property type="entry name" value="Ala_racemase/Decarboxylase_C"/>
</dbReference>
<dbReference type="InterPro" id="IPR029066">
    <property type="entry name" value="PLP-binding_barrel"/>
</dbReference>
<feature type="compositionally biased region" description="Low complexity" evidence="3">
    <location>
        <begin position="408"/>
        <end position="443"/>
    </location>
</feature>
<feature type="domain" description="Orn/DAP/Arg decarboxylase 2 N-terminal" evidence="5">
    <location>
        <begin position="23"/>
        <end position="104"/>
    </location>
</feature>
<dbReference type="SUPFAM" id="SSF51419">
    <property type="entry name" value="PLP-binding barrel"/>
    <property type="match status" value="1"/>
</dbReference>
<keyword evidence="7" id="KW-1185">Reference proteome</keyword>
<dbReference type="EMBL" id="BMAR01000026">
    <property type="protein sequence ID" value="GFR48783.1"/>
    <property type="molecule type" value="Genomic_DNA"/>
</dbReference>
<dbReference type="Proteomes" id="UP001054857">
    <property type="component" value="Unassembled WGS sequence"/>
</dbReference>
<evidence type="ECO:0000256" key="2">
    <source>
        <dbReference type="ARBA" id="ARBA00022898"/>
    </source>
</evidence>
<dbReference type="GO" id="GO:0009089">
    <property type="term" value="P:lysine biosynthetic process via diaminopimelate"/>
    <property type="evidence" value="ECO:0007669"/>
    <property type="project" value="TreeGrafter"/>
</dbReference>
<dbReference type="Gene3D" id="2.40.37.10">
    <property type="entry name" value="Lyase, Ornithine Decarboxylase, Chain A, domain 1"/>
    <property type="match status" value="1"/>
</dbReference>
<dbReference type="InterPro" id="IPR022643">
    <property type="entry name" value="De-COase2_C"/>
</dbReference>
<dbReference type="Pfam" id="PF00278">
    <property type="entry name" value="Orn_DAP_Arg_deC"/>
    <property type="match status" value="1"/>
</dbReference>
<evidence type="ECO:0000259" key="4">
    <source>
        <dbReference type="Pfam" id="PF00278"/>
    </source>
</evidence>
<name>A0AAD3HPY2_9CHLO</name>
<evidence type="ECO:0000313" key="7">
    <source>
        <dbReference type="Proteomes" id="UP001054857"/>
    </source>
</evidence>
<proteinExistence type="predicted"/>
<feature type="compositionally biased region" description="Low complexity" evidence="3">
    <location>
        <begin position="156"/>
        <end position="169"/>
    </location>
</feature>
<keyword evidence="2" id="KW-0663">Pyridoxal phosphate</keyword>
<feature type="region of interest" description="Disordered" evidence="3">
    <location>
        <begin position="107"/>
        <end position="137"/>
    </location>
</feature>
<feature type="region of interest" description="Disordered" evidence="3">
    <location>
        <begin position="377"/>
        <end position="443"/>
    </location>
</feature>
<evidence type="ECO:0008006" key="8">
    <source>
        <dbReference type="Google" id="ProtNLM"/>
    </source>
</evidence>
<organism evidence="6 7">
    <name type="scientific">Astrephomene gubernaculifera</name>
    <dbReference type="NCBI Taxonomy" id="47775"/>
    <lineage>
        <taxon>Eukaryota</taxon>
        <taxon>Viridiplantae</taxon>
        <taxon>Chlorophyta</taxon>
        <taxon>core chlorophytes</taxon>
        <taxon>Chlorophyceae</taxon>
        <taxon>CS clade</taxon>
        <taxon>Chlamydomonadales</taxon>
        <taxon>Astrephomenaceae</taxon>
        <taxon>Astrephomene</taxon>
    </lineage>
</organism>
<feature type="region of interest" description="Disordered" evidence="3">
    <location>
        <begin position="151"/>
        <end position="172"/>
    </location>
</feature>
<evidence type="ECO:0000313" key="6">
    <source>
        <dbReference type="EMBL" id="GFR48783.1"/>
    </source>
</evidence>
<dbReference type="InterPro" id="IPR022644">
    <property type="entry name" value="De-COase2_N"/>
</dbReference>
<dbReference type="PANTHER" id="PTHR43727">
    <property type="entry name" value="DIAMINOPIMELATE DECARBOXYLASE"/>
    <property type="match status" value="1"/>
</dbReference>
<feature type="non-terminal residue" evidence="6">
    <location>
        <position position="502"/>
    </location>
</feature>
<dbReference type="Pfam" id="PF02784">
    <property type="entry name" value="Orn_Arg_deC_N"/>
    <property type="match status" value="1"/>
</dbReference>
<dbReference type="Gene3D" id="3.20.20.10">
    <property type="entry name" value="Alanine racemase"/>
    <property type="match status" value="1"/>
</dbReference>
<sequence length="502" mass="51643">MQEVERVAALLRELPPEPAGGPERIIGLRINPQVGEGRIAALSTAGRVSKFGVPLGEARSEVLTAFARHPWLNALHLHVGSQGVPLELTVEGVARVWELAQEIEATCSSGSSGSGGSLSSSANNADGAGSSSLQEDAADVADGLPSVQSLSEVAVGQQQRQQQQQQRQQPGRRRLLAFDIGGGLPVQYGSDDLGWLLGADGAAREGLATVVAEAQGGQKPVSEAASAGGTGAAAVAAAAGEMEAGCSVFERYVTLLRRRLPDLFASGQSVCCRAGNASNGAVDDGEADVNTPPPLLQPPLLPPLPPPQLVTEFGRCLVAKSAFAAGRVEYVKECGGRRVVVSGLGGDLLVRAVYLPDTWPVRVELCGPMGHLKHPHADPAAAAPCSLPQQQQLQQNPQGDAHEQAERSALSTPSSTTALPLPSSTAAATTAAGEADADAGPSAMAPTDVVGPLCFQGDRLAEAVSLPPVAPGDWVVVPDVGAYCLSMYSRYNSRCSPPVLGF</sequence>
<comment type="cofactor">
    <cofactor evidence="1">
        <name>pyridoxal 5'-phosphate</name>
        <dbReference type="ChEBI" id="CHEBI:597326"/>
    </cofactor>
</comment>
<comment type="caution">
    <text evidence="6">The sequence shown here is derived from an EMBL/GenBank/DDBJ whole genome shotgun (WGS) entry which is preliminary data.</text>
</comment>
<feature type="compositionally biased region" description="Low complexity" evidence="3">
    <location>
        <begin position="117"/>
        <end position="133"/>
    </location>
</feature>
<accession>A0AAD3HPY2</accession>
<dbReference type="GO" id="GO:0008836">
    <property type="term" value="F:diaminopimelate decarboxylase activity"/>
    <property type="evidence" value="ECO:0007669"/>
    <property type="project" value="TreeGrafter"/>
</dbReference>
<dbReference type="AlphaFoldDB" id="A0AAD3HPY2"/>
<protein>
    <recommendedName>
        <fullName evidence="8">Diaminopimelate decarboxylase</fullName>
    </recommendedName>
</protein>
<evidence type="ECO:0000256" key="3">
    <source>
        <dbReference type="SAM" id="MobiDB-lite"/>
    </source>
</evidence>
<feature type="domain" description="Orn/DAP/Arg decarboxylase 2 C-terminal" evidence="4">
    <location>
        <begin position="439"/>
        <end position="481"/>
    </location>
</feature>